<evidence type="ECO:0000259" key="2">
    <source>
        <dbReference type="Pfam" id="PF01613"/>
    </source>
</evidence>
<reference evidence="3" key="1">
    <citation type="submission" date="2019-08" db="EMBL/GenBank/DDBJ databases">
        <authorList>
            <person name="Kucharzyk K."/>
            <person name="Murdoch R.W."/>
            <person name="Higgins S."/>
            <person name="Loffler F."/>
        </authorList>
    </citation>
    <scope>NUCLEOTIDE SEQUENCE</scope>
</reference>
<dbReference type="AlphaFoldDB" id="A0A645FQ79"/>
<dbReference type="GO" id="GO:0010181">
    <property type="term" value="F:FMN binding"/>
    <property type="evidence" value="ECO:0007669"/>
    <property type="project" value="InterPro"/>
</dbReference>
<evidence type="ECO:0000256" key="1">
    <source>
        <dbReference type="ARBA" id="ARBA00023002"/>
    </source>
</evidence>
<accession>A0A645FQ79</accession>
<dbReference type="Pfam" id="PF01613">
    <property type="entry name" value="Flavin_Reduct"/>
    <property type="match status" value="1"/>
</dbReference>
<sequence>MFAVTLLDVDQQHIADVFAGKEPEEDRFDNLELFTLETGVPMLKAGRAFLDCRVVHTYPMPNSTLFVGEVLAGESDLERAPLVYFNRGYHQVEK</sequence>
<dbReference type="GO" id="GO:0052874">
    <property type="term" value="F:FMN reductase (NADH) activity"/>
    <property type="evidence" value="ECO:0007669"/>
    <property type="project" value="UniProtKB-EC"/>
</dbReference>
<name>A0A645FQ79_9ZZZZ</name>
<gene>
    <name evidence="3" type="primary">rutF_6</name>
    <name evidence="3" type="ORF">SDC9_163916</name>
</gene>
<keyword evidence="1 3" id="KW-0560">Oxidoreductase</keyword>
<feature type="domain" description="Flavin reductase like" evidence="2">
    <location>
        <begin position="2"/>
        <end position="92"/>
    </location>
</feature>
<organism evidence="3">
    <name type="scientific">bioreactor metagenome</name>
    <dbReference type="NCBI Taxonomy" id="1076179"/>
    <lineage>
        <taxon>unclassified sequences</taxon>
        <taxon>metagenomes</taxon>
        <taxon>ecological metagenomes</taxon>
    </lineage>
</organism>
<dbReference type="EC" id="1.5.1.42" evidence="3"/>
<protein>
    <submittedName>
        <fullName evidence="3">FMN reductase (NADH) RutF</fullName>
        <ecNumber evidence="3">1.5.1.42</ecNumber>
    </submittedName>
</protein>
<dbReference type="SUPFAM" id="SSF50475">
    <property type="entry name" value="FMN-binding split barrel"/>
    <property type="match status" value="1"/>
</dbReference>
<dbReference type="PANTHER" id="PTHR30466:SF1">
    <property type="entry name" value="FMN REDUCTASE (NADH) RUTF"/>
    <property type="match status" value="1"/>
</dbReference>
<dbReference type="Gene3D" id="2.30.110.10">
    <property type="entry name" value="Electron Transport, Fmn-binding Protein, Chain A"/>
    <property type="match status" value="1"/>
</dbReference>
<dbReference type="InterPro" id="IPR002563">
    <property type="entry name" value="Flavin_Rdtase-like_dom"/>
</dbReference>
<proteinExistence type="predicted"/>
<dbReference type="GO" id="GO:0042602">
    <property type="term" value="F:riboflavin reductase (NADPH) activity"/>
    <property type="evidence" value="ECO:0007669"/>
    <property type="project" value="TreeGrafter"/>
</dbReference>
<evidence type="ECO:0000313" key="3">
    <source>
        <dbReference type="EMBL" id="MPN16571.1"/>
    </source>
</evidence>
<dbReference type="InterPro" id="IPR012349">
    <property type="entry name" value="Split_barrel_FMN-bd"/>
</dbReference>
<dbReference type="InterPro" id="IPR050268">
    <property type="entry name" value="NADH-dep_flavin_reductase"/>
</dbReference>
<dbReference type="EMBL" id="VSSQ01063547">
    <property type="protein sequence ID" value="MPN16571.1"/>
    <property type="molecule type" value="Genomic_DNA"/>
</dbReference>
<comment type="caution">
    <text evidence="3">The sequence shown here is derived from an EMBL/GenBank/DDBJ whole genome shotgun (WGS) entry which is preliminary data.</text>
</comment>
<dbReference type="PANTHER" id="PTHR30466">
    <property type="entry name" value="FLAVIN REDUCTASE"/>
    <property type="match status" value="1"/>
</dbReference>